<evidence type="ECO:0000259" key="6">
    <source>
        <dbReference type="Pfam" id="PF19038"/>
    </source>
</evidence>
<organism evidence="7 9">
    <name type="scientific">Didymodactylos carnosus</name>
    <dbReference type="NCBI Taxonomy" id="1234261"/>
    <lineage>
        <taxon>Eukaryota</taxon>
        <taxon>Metazoa</taxon>
        <taxon>Spiralia</taxon>
        <taxon>Gnathifera</taxon>
        <taxon>Rotifera</taxon>
        <taxon>Eurotatoria</taxon>
        <taxon>Bdelloidea</taxon>
        <taxon>Philodinida</taxon>
        <taxon>Philodinidae</taxon>
        <taxon>Didymodactylos</taxon>
    </lineage>
</organism>
<gene>
    <name evidence="7" type="ORF">GPM918_LOCUS7908</name>
    <name evidence="8" type="ORF">SRO942_LOCUS7908</name>
</gene>
<evidence type="ECO:0000256" key="2">
    <source>
        <dbReference type="RuleBase" id="RU367048"/>
    </source>
</evidence>
<dbReference type="EMBL" id="CAJNOQ010001327">
    <property type="protein sequence ID" value="CAF0886865.1"/>
    <property type="molecule type" value="Genomic_DNA"/>
</dbReference>
<feature type="compositionally biased region" description="Low complexity" evidence="3">
    <location>
        <begin position="17"/>
        <end position="33"/>
    </location>
</feature>
<evidence type="ECO:0000256" key="3">
    <source>
        <dbReference type="SAM" id="MobiDB-lite"/>
    </source>
</evidence>
<dbReference type="SUPFAM" id="SSF64356">
    <property type="entry name" value="SNARE-like"/>
    <property type="match status" value="1"/>
</dbReference>
<proteinExistence type="inferred from homology"/>
<dbReference type="EMBL" id="CAJOBC010001327">
    <property type="protein sequence ID" value="CAF3671936.1"/>
    <property type="molecule type" value="Genomic_DNA"/>
</dbReference>
<dbReference type="Pfam" id="PF10175">
    <property type="entry name" value="MPP6"/>
    <property type="match status" value="1"/>
</dbReference>
<evidence type="ECO:0000313" key="8">
    <source>
        <dbReference type="EMBL" id="CAF3671936.1"/>
    </source>
</evidence>
<feature type="domain" description="FUZ/MON1/HPS1 second Longin" evidence="5">
    <location>
        <begin position="485"/>
        <end position="581"/>
    </location>
</feature>
<comment type="function">
    <text evidence="2">Plays an important role in membrane trafficking through the secretory apparatus.</text>
</comment>
<dbReference type="AlphaFoldDB" id="A0A813YNH4"/>
<feature type="region of interest" description="Disordered" evidence="3">
    <location>
        <begin position="165"/>
        <end position="210"/>
    </location>
</feature>
<feature type="compositionally biased region" description="Basic residues" evidence="3">
    <location>
        <begin position="173"/>
        <end position="184"/>
    </location>
</feature>
<dbReference type="Pfam" id="PF19036">
    <property type="entry name" value="Fuz_longin_1"/>
    <property type="match status" value="1"/>
</dbReference>
<protein>
    <recommendedName>
        <fullName evidence="2">Vacuolar fusion protein MON1 homolog</fullName>
    </recommendedName>
</protein>
<evidence type="ECO:0000259" key="4">
    <source>
        <dbReference type="Pfam" id="PF19036"/>
    </source>
</evidence>
<dbReference type="InterPro" id="IPR043972">
    <property type="entry name" value="FUZ/MON1/HPS1_longin_1"/>
</dbReference>
<evidence type="ECO:0000313" key="9">
    <source>
        <dbReference type="Proteomes" id="UP000663829"/>
    </source>
</evidence>
<dbReference type="Proteomes" id="UP000681722">
    <property type="component" value="Unassembled WGS sequence"/>
</dbReference>
<feature type="region of interest" description="Disordered" evidence="3">
    <location>
        <begin position="1"/>
        <end position="33"/>
    </location>
</feature>
<evidence type="ECO:0000259" key="5">
    <source>
        <dbReference type="Pfam" id="PF19037"/>
    </source>
</evidence>
<dbReference type="PANTHER" id="PTHR13027">
    <property type="entry name" value="SAND PROTEIN-RELATED"/>
    <property type="match status" value="1"/>
</dbReference>
<dbReference type="Pfam" id="PF19038">
    <property type="entry name" value="Fuz_longin_3"/>
    <property type="match status" value="1"/>
</dbReference>
<evidence type="ECO:0000313" key="7">
    <source>
        <dbReference type="EMBL" id="CAF0886865.1"/>
    </source>
</evidence>
<dbReference type="InterPro" id="IPR011012">
    <property type="entry name" value="Longin-like_dom_sf"/>
</dbReference>
<sequence length="723" mass="83171">MKFMQRSGSSSKKQKAKLATNQQQQQTSSQITKSDYNASVDFIADHPGCWRLLENEAVDKDLVSNDQQSNEIKHPTIIYKSSVFSINNHSYTRLSFQNYNKKVESYMSKYNVYNNQQNGEDGELKQSDEEDNEQITDEKLATYATLMKTIRKKFNKKSSSNIITFDNSSGGKISKRKRRRHKKQQQVNATLLESLPSFSSHNSNNEEETESGVFLNLQYDQEQSIEEGKLTSTGLISEIILQSPVPDTVDDEGASNNTSYPSVNKLVYSTQPRMDDEQSIITTTTSSNEHNISKHQNDTRDIEESFTEDDYEHILKSDVKHIFILSDNGKPVFTRYGDEEKLLTLMGVMQSLISFAEIYNHNQLNYIKAGRSRVVFLHNKPLIFILVTRLNENYSCLLQQLNYCYYQIISTLTLSRIKHKFEAQPNFDLRRWLSNAEKKLLHNIIDMYETDHGMMMSCAKCLIMPLNIRSQIGLVMAQTIRGQKDMIFAIILAHGHLVSIARLKQYHLHPSDLHLLINLVNSSDAFKDVEAWVPVCLPRFDSGGCLHTHISYLDDACDVCLILMTVNAENFHILSDFKQTITDKLKKNGLIGQIKIALVRDRGLSDEIGCNQLRYFAYKSRGLSQYTCSKLLAPYTTKEQQIRLFDLIRYIYGRLHDPNHQLKIIYYAAEYESLLGWLAPGFELHVVFSPMVTLDTVTSCIDRILAYIKREEGQLFIMKCEYF</sequence>
<dbReference type="Pfam" id="PF19037">
    <property type="entry name" value="Fuz_longin_2"/>
    <property type="match status" value="1"/>
</dbReference>
<dbReference type="PRINTS" id="PR01546">
    <property type="entry name" value="YEAST73DUF"/>
</dbReference>
<accession>A0A813YNH4</accession>
<name>A0A813YNH4_9BILA</name>
<dbReference type="GO" id="GO:0016192">
    <property type="term" value="P:vesicle-mediated transport"/>
    <property type="evidence" value="ECO:0007669"/>
    <property type="project" value="InterPro"/>
</dbReference>
<dbReference type="InterPro" id="IPR004353">
    <property type="entry name" value="Mon1"/>
</dbReference>
<comment type="similarity">
    <text evidence="1 2">Belongs to the MON1/SAND family.</text>
</comment>
<feature type="domain" description="FUZ/MON1/HPS1 third Longin" evidence="6">
    <location>
        <begin position="613"/>
        <end position="712"/>
    </location>
</feature>
<evidence type="ECO:0000256" key="1">
    <source>
        <dbReference type="ARBA" id="ARBA00008968"/>
    </source>
</evidence>
<dbReference type="GO" id="GO:0006623">
    <property type="term" value="P:protein targeting to vacuole"/>
    <property type="evidence" value="ECO:0007669"/>
    <property type="project" value="UniProtKB-UniRule"/>
</dbReference>
<dbReference type="InterPro" id="IPR043971">
    <property type="entry name" value="FUZ/MON1/HPS1_longin_2"/>
</dbReference>
<feature type="compositionally biased region" description="Polar residues" evidence="3">
    <location>
        <begin position="1"/>
        <end position="11"/>
    </location>
</feature>
<keyword evidence="9" id="KW-1185">Reference proteome</keyword>
<comment type="caution">
    <text evidence="7">The sequence shown here is derived from an EMBL/GenBank/DDBJ whole genome shotgun (WGS) entry which is preliminary data.</text>
</comment>
<dbReference type="InterPro" id="IPR043970">
    <property type="entry name" value="FUZ/MON1/HPS1_longin_3"/>
</dbReference>
<feature type="domain" description="FUZ/MON1/HPS1 first Longin" evidence="4">
    <location>
        <begin position="320"/>
        <end position="438"/>
    </location>
</feature>
<dbReference type="OrthoDB" id="272411at2759"/>
<feature type="region of interest" description="Disordered" evidence="3">
    <location>
        <begin position="114"/>
        <end position="134"/>
    </location>
</feature>
<reference evidence="7" key="1">
    <citation type="submission" date="2021-02" db="EMBL/GenBank/DDBJ databases">
        <authorList>
            <person name="Nowell W R."/>
        </authorList>
    </citation>
    <scope>NUCLEOTIDE SEQUENCE</scope>
</reference>
<dbReference type="GO" id="GO:0035658">
    <property type="term" value="C:Mon1-Ccz1 complex"/>
    <property type="evidence" value="ECO:0007669"/>
    <property type="project" value="TreeGrafter"/>
</dbReference>
<dbReference type="Proteomes" id="UP000663829">
    <property type="component" value="Unassembled WGS sequence"/>
</dbReference>
<dbReference type="PANTHER" id="PTHR13027:SF7">
    <property type="entry name" value="VACUOLAR FUSION PROTEIN MON1 HOMOLOG"/>
    <property type="match status" value="1"/>
</dbReference>